<dbReference type="OrthoDB" id="9895973at2"/>
<name>A0A3M2I1M8_9GAMM</name>
<dbReference type="RefSeq" id="WP_122100587.1">
    <property type="nucleotide sequence ID" value="NZ_RFLY01000003.1"/>
</dbReference>
<accession>A0A3M2I1M8</accession>
<comment type="caution">
    <text evidence="1">The sequence shown here is derived from an EMBL/GenBank/DDBJ whole genome shotgun (WGS) entry which is preliminary data.</text>
</comment>
<dbReference type="EMBL" id="RFLY01000003">
    <property type="protein sequence ID" value="RMH94063.1"/>
    <property type="molecule type" value="Genomic_DNA"/>
</dbReference>
<protein>
    <submittedName>
        <fullName evidence="1">Uncharacterized protein</fullName>
    </submittedName>
</protein>
<dbReference type="Proteomes" id="UP000275012">
    <property type="component" value="Unassembled WGS sequence"/>
</dbReference>
<reference evidence="1 2" key="1">
    <citation type="submission" date="2018-10" db="EMBL/GenBank/DDBJ databases">
        <title>Proposal of Lysobacter pythonis sp. nov. isolated from royal pythons (Python regius).</title>
        <authorList>
            <person name="Hans-Juergen B."/>
            <person name="Huptas C."/>
            <person name="Sandra B."/>
            <person name="Igor L."/>
            <person name="Joachim S."/>
            <person name="Siegfried S."/>
            <person name="Mareike W."/>
            <person name="Peter K."/>
        </authorList>
    </citation>
    <scope>NUCLEOTIDE SEQUENCE [LARGE SCALE GENOMIC DNA]</scope>
    <source>
        <strain evidence="1 2">4284/11</strain>
    </source>
</reference>
<keyword evidence="2" id="KW-1185">Reference proteome</keyword>
<dbReference type="AlphaFoldDB" id="A0A3M2I1M8"/>
<gene>
    <name evidence="1" type="ORF">EBB59_02555</name>
</gene>
<organism evidence="1 2">
    <name type="scientific">Solilutibacter pythonis</name>
    <dbReference type="NCBI Taxonomy" id="2483112"/>
    <lineage>
        <taxon>Bacteria</taxon>
        <taxon>Pseudomonadati</taxon>
        <taxon>Pseudomonadota</taxon>
        <taxon>Gammaproteobacteria</taxon>
        <taxon>Lysobacterales</taxon>
        <taxon>Lysobacteraceae</taxon>
        <taxon>Solilutibacter</taxon>
    </lineage>
</organism>
<evidence type="ECO:0000313" key="2">
    <source>
        <dbReference type="Proteomes" id="UP000275012"/>
    </source>
</evidence>
<evidence type="ECO:0000313" key="1">
    <source>
        <dbReference type="EMBL" id="RMH94063.1"/>
    </source>
</evidence>
<sequence>MNYQGERKAALLLASLHRRDRGRIMAALPVATARRLALLVRQVEPLALPLEEVMSELEGDAGASAVSSPESPSLMEMGLLAKRLPAEWFARVSLIWGIDKTFLLELLEPDYARAVERAWPASPTLPNRVARSLKYAVSEYLSRLEVNG</sequence>
<proteinExistence type="predicted"/>